<protein>
    <recommendedName>
        <fullName evidence="5">DUF1003 domain-containing protein</fullName>
    </recommendedName>
</protein>
<evidence type="ECO:0000256" key="1">
    <source>
        <dbReference type="SAM" id="MobiDB-lite"/>
    </source>
</evidence>
<evidence type="ECO:0000313" key="4">
    <source>
        <dbReference type="Proteomes" id="UP000034883"/>
    </source>
</evidence>
<proteinExistence type="predicted"/>
<dbReference type="PANTHER" id="PTHR41386">
    <property type="entry name" value="INTEGRAL MEMBRANE PROTEIN-RELATED"/>
    <property type="match status" value="1"/>
</dbReference>
<sequence>MVRLRARHVLGDPGEMSNGPASHDRLDDAVAANLSALLEHRRKVERARTIHERIADRIARFAGTMYFAYAHAVLFGVWLVWNSIPGVPHWDPYPFVMLAMFASVEAIFLSTFVLVSQNRMAQLADQRADLDLQINLLSEREITRVLALACRIAVRLGVRDQPADVSDLQRDVDPRELLETIDEASAEDEEQRPHRQRSRRGPAPRP</sequence>
<feature type="transmembrane region" description="Helical" evidence="2">
    <location>
        <begin position="58"/>
        <end position="81"/>
    </location>
</feature>
<gene>
    <name evidence="3" type="ORF">DB32_007916</name>
</gene>
<dbReference type="KEGG" id="samy:DB32_007916"/>
<dbReference type="STRING" id="927083.DB32_007916"/>
<dbReference type="Pfam" id="PF06210">
    <property type="entry name" value="DUF1003"/>
    <property type="match status" value="1"/>
</dbReference>
<evidence type="ECO:0000313" key="3">
    <source>
        <dbReference type="EMBL" id="AKF10767.1"/>
    </source>
</evidence>
<keyword evidence="2" id="KW-0472">Membrane</keyword>
<accession>A0A0F6W9F0</accession>
<feature type="compositionally biased region" description="Acidic residues" evidence="1">
    <location>
        <begin position="179"/>
        <end position="190"/>
    </location>
</feature>
<dbReference type="PANTHER" id="PTHR41386:SF1">
    <property type="entry name" value="MEMBRANE PROTEIN"/>
    <property type="match status" value="1"/>
</dbReference>
<reference evidence="3 4" key="1">
    <citation type="submission" date="2015-03" db="EMBL/GenBank/DDBJ databases">
        <title>Genome assembly of Sandaracinus amylolyticus DSM 53668.</title>
        <authorList>
            <person name="Sharma G."/>
            <person name="Subramanian S."/>
        </authorList>
    </citation>
    <scope>NUCLEOTIDE SEQUENCE [LARGE SCALE GENOMIC DNA]</scope>
    <source>
        <strain evidence="3 4">DSM 53668</strain>
    </source>
</reference>
<keyword evidence="4" id="KW-1185">Reference proteome</keyword>
<feature type="region of interest" description="Disordered" evidence="1">
    <location>
        <begin position="179"/>
        <end position="206"/>
    </location>
</feature>
<dbReference type="Proteomes" id="UP000034883">
    <property type="component" value="Chromosome"/>
</dbReference>
<evidence type="ECO:0000256" key="2">
    <source>
        <dbReference type="SAM" id="Phobius"/>
    </source>
</evidence>
<dbReference type="EMBL" id="CP011125">
    <property type="protein sequence ID" value="AKF10767.1"/>
    <property type="molecule type" value="Genomic_DNA"/>
</dbReference>
<keyword evidence="2" id="KW-1133">Transmembrane helix</keyword>
<feature type="transmembrane region" description="Helical" evidence="2">
    <location>
        <begin position="93"/>
        <end position="115"/>
    </location>
</feature>
<dbReference type="RefSeq" id="WP_205627113.1">
    <property type="nucleotide sequence ID" value="NZ_CP011125.1"/>
</dbReference>
<dbReference type="InterPro" id="IPR010406">
    <property type="entry name" value="DUF1003"/>
</dbReference>
<name>A0A0F6W9F0_9BACT</name>
<keyword evidence="2" id="KW-0812">Transmembrane</keyword>
<evidence type="ECO:0008006" key="5">
    <source>
        <dbReference type="Google" id="ProtNLM"/>
    </source>
</evidence>
<feature type="compositionally biased region" description="Basic residues" evidence="1">
    <location>
        <begin position="194"/>
        <end position="206"/>
    </location>
</feature>
<dbReference type="AlphaFoldDB" id="A0A0F6W9F0"/>
<organism evidence="3 4">
    <name type="scientific">Sandaracinus amylolyticus</name>
    <dbReference type="NCBI Taxonomy" id="927083"/>
    <lineage>
        <taxon>Bacteria</taxon>
        <taxon>Pseudomonadati</taxon>
        <taxon>Myxococcota</taxon>
        <taxon>Polyangia</taxon>
        <taxon>Polyangiales</taxon>
        <taxon>Sandaracinaceae</taxon>
        <taxon>Sandaracinus</taxon>
    </lineage>
</organism>